<proteinExistence type="predicted"/>
<dbReference type="AlphaFoldDB" id="A0A2G9U7Z2"/>
<keyword evidence="4" id="KW-1185">Reference proteome</keyword>
<evidence type="ECO:0000256" key="2">
    <source>
        <dbReference type="ARBA" id="ARBA00022737"/>
    </source>
</evidence>
<reference evidence="3 4" key="1">
    <citation type="submission" date="2015-09" db="EMBL/GenBank/DDBJ databases">
        <title>Draft genome of the parasitic nematode Teladorsagia circumcincta isolate WARC Sus (inbred).</title>
        <authorList>
            <person name="Mitreva M."/>
        </authorList>
    </citation>
    <scope>NUCLEOTIDE SEQUENCE [LARGE SCALE GENOMIC DNA]</scope>
    <source>
        <strain evidence="3 4">S</strain>
    </source>
</reference>
<gene>
    <name evidence="3" type="ORF">TELCIR_11994</name>
</gene>
<dbReference type="Gene3D" id="2.120.10.80">
    <property type="entry name" value="Kelch-type beta propeller"/>
    <property type="match status" value="1"/>
</dbReference>
<organism evidence="3 4">
    <name type="scientific">Teladorsagia circumcincta</name>
    <name type="common">Brown stomach worm</name>
    <name type="synonym">Ostertagia circumcincta</name>
    <dbReference type="NCBI Taxonomy" id="45464"/>
    <lineage>
        <taxon>Eukaryota</taxon>
        <taxon>Metazoa</taxon>
        <taxon>Ecdysozoa</taxon>
        <taxon>Nematoda</taxon>
        <taxon>Chromadorea</taxon>
        <taxon>Rhabditida</taxon>
        <taxon>Rhabditina</taxon>
        <taxon>Rhabditomorpha</taxon>
        <taxon>Strongyloidea</taxon>
        <taxon>Trichostrongylidae</taxon>
        <taxon>Teladorsagia</taxon>
    </lineage>
</organism>
<dbReference type="SMART" id="SM00612">
    <property type="entry name" value="Kelch"/>
    <property type="match status" value="1"/>
</dbReference>
<dbReference type="PANTHER" id="PTHR46344">
    <property type="entry name" value="OS02G0202900 PROTEIN"/>
    <property type="match status" value="1"/>
</dbReference>
<dbReference type="SUPFAM" id="SSF117281">
    <property type="entry name" value="Kelch motif"/>
    <property type="match status" value="1"/>
</dbReference>
<name>A0A2G9U7Z2_TELCI</name>
<evidence type="ECO:0000313" key="3">
    <source>
        <dbReference type="EMBL" id="PIO66295.1"/>
    </source>
</evidence>
<dbReference type="OrthoDB" id="20684at2759"/>
<dbReference type="PANTHER" id="PTHR46344:SF27">
    <property type="entry name" value="KELCH REPEAT SUPERFAMILY PROTEIN"/>
    <property type="match status" value="1"/>
</dbReference>
<accession>A0A2G9U7Z2</accession>
<keyword evidence="1" id="KW-0880">Kelch repeat</keyword>
<dbReference type="InterPro" id="IPR015915">
    <property type="entry name" value="Kelch-typ_b-propeller"/>
</dbReference>
<dbReference type="Pfam" id="PF01344">
    <property type="entry name" value="Kelch_1"/>
    <property type="match status" value="2"/>
</dbReference>
<evidence type="ECO:0000313" key="4">
    <source>
        <dbReference type="Proteomes" id="UP000230423"/>
    </source>
</evidence>
<protein>
    <submittedName>
        <fullName evidence="3">Kelch repeat protein</fullName>
    </submittedName>
</protein>
<sequence>MSVCRRALGAAALDGFVYAVGGNNGLECLDTVERYDLFRNEWIRVASLGTRRDDASVSVLNGCLYAVGGYDGNAVLNTVER</sequence>
<dbReference type="InterPro" id="IPR006652">
    <property type="entry name" value="Kelch_1"/>
</dbReference>
<dbReference type="EMBL" id="KZ348367">
    <property type="protein sequence ID" value="PIO66295.1"/>
    <property type="molecule type" value="Genomic_DNA"/>
</dbReference>
<evidence type="ECO:0000256" key="1">
    <source>
        <dbReference type="ARBA" id="ARBA00022441"/>
    </source>
</evidence>
<dbReference type="Proteomes" id="UP000230423">
    <property type="component" value="Unassembled WGS sequence"/>
</dbReference>
<keyword evidence="2" id="KW-0677">Repeat</keyword>